<organism evidence="2 3">
    <name type="scientific">Aestuariibaculum suncheonense</name>
    <dbReference type="NCBI Taxonomy" id="1028745"/>
    <lineage>
        <taxon>Bacteria</taxon>
        <taxon>Pseudomonadati</taxon>
        <taxon>Bacteroidota</taxon>
        <taxon>Flavobacteriia</taxon>
        <taxon>Flavobacteriales</taxon>
        <taxon>Flavobacteriaceae</taxon>
    </lineage>
</organism>
<keyword evidence="1" id="KW-0812">Transmembrane</keyword>
<evidence type="ECO:0000313" key="3">
    <source>
        <dbReference type="Proteomes" id="UP000602057"/>
    </source>
</evidence>
<proteinExistence type="predicted"/>
<dbReference type="Proteomes" id="UP000602057">
    <property type="component" value="Unassembled WGS sequence"/>
</dbReference>
<evidence type="ECO:0000256" key="1">
    <source>
        <dbReference type="SAM" id="Phobius"/>
    </source>
</evidence>
<feature type="transmembrane region" description="Helical" evidence="1">
    <location>
        <begin position="75"/>
        <end position="93"/>
    </location>
</feature>
<keyword evidence="3" id="KW-1185">Reference proteome</keyword>
<comment type="caution">
    <text evidence="2">The sequence shown here is derived from an EMBL/GenBank/DDBJ whole genome shotgun (WGS) entry which is preliminary data.</text>
</comment>
<dbReference type="EMBL" id="JACVXC010000004">
    <property type="protein sequence ID" value="MBD0836105.1"/>
    <property type="molecule type" value="Genomic_DNA"/>
</dbReference>
<accession>A0A8J6QGD6</accession>
<keyword evidence="1" id="KW-0472">Membrane</keyword>
<reference evidence="2" key="2">
    <citation type="submission" date="2020-09" db="EMBL/GenBank/DDBJ databases">
        <authorList>
            <person name="Wu Z."/>
        </authorList>
    </citation>
    <scope>NUCLEOTIDE SEQUENCE</scope>
    <source>
        <strain evidence="2">SC17</strain>
    </source>
</reference>
<name>A0A8J6QGD6_9FLAO</name>
<dbReference type="AlphaFoldDB" id="A0A8J6QGD6"/>
<keyword evidence="1" id="KW-1133">Transmembrane helix</keyword>
<reference evidence="2" key="1">
    <citation type="journal article" date="2013" name="Int. J. Syst. Evol. Microbiol.">
        <title>Aestuariibaculum suncheonense gen. nov., sp. nov., a marine bacterium of the family Flavobacteriaceae isolated from a tidal flat and emended descriptions of the genera Gaetbulibacter and Tamlana.</title>
        <authorList>
            <person name="Jeong S.H."/>
            <person name="Park M.S."/>
            <person name="Jin H.M."/>
            <person name="Lee K."/>
            <person name="Park W."/>
            <person name="Jeon C.O."/>
        </authorList>
    </citation>
    <scope>NUCLEOTIDE SEQUENCE</scope>
    <source>
        <strain evidence="2">SC17</strain>
    </source>
</reference>
<sequence>MAEDIARFIFRNLFNFLGACIRWTLGTIYNAIRKNPKTPFKEYLNGPIQNKYDLTNDNDLNRFDEDDGYDSHKNIVVGGIFFLGLTFIIVKQLI</sequence>
<feature type="transmembrane region" description="Helical" evidence="1">
    <location>
        <begin position="12"/>
        <end position="32"/>
    </location>
</feature>
<dbReference type="RefSeq" id="WP_188216593.1">
    <property type="nucleotide sequence ID" value="NZ_BAABGH010000007.1"/>
</dbReference>
<protein>
    <submittedName>
        <fullName evidence="2">Uncharacterized protein</fullName>
    </submittedName>
</protein>
<gene>
    <name evidence="2" type="ORF">ICJ84_11700</name>
</gene>
<evidence type="ECO:0000313" key="2">
    <source>
        <dbReference type="EMBL" id="MBD0836105.1"/>
    </source>
</evidence>